<name>A0AC60R1F7_IXOPE</name>
<sequence>MILLRFMTASAEPSCKDTSSDFETSYTCEGFNKPGDFDNYVDRPFNRKALTFILEDCRLSYLPYGAFVGINVTLLELINVTLGTSFDASPLKEVEGTLERISFSYNSTLPESWAALQIVPRLKTLSFSKMHRLNLTEDFNNLPQTVRGISIVYSTIERITEHWLSELRNLEYIVIRDSKLEIFSRSMLPRPAPRLRNIDLNFNEISEIHPDFDEDLPALVFLDLEGNRITSLEERSVGRLLNGSRTLILLGQNPLHCDCNVAFLRSSSERRLRARCETPEVLKGRQVQTLSDQDMRCPLDA</sequence>
<comment type="caution">
    <text evidence="1">The sequence shown here is derived from an EMBL/GenBank/DDBJ whole genome shotgun (WGS) entry which is preliminary data.</text>
</comment>
<proteinExistence type="predicted"/>
<organism evidence="1 2">
    <name type="scientific">Ixodes persulcatus</name>
    <name type="common">Taiga tick</name>
    <dbReference type="NCBI Taxonomy" id="34615"/>
    <lineage>
        <taxon>Eukaryota</taxon>
        <taxon>Metazoa</taxon>
        <taxon>Ecdysozoa</taxon>
        <taxon>Arthropoda</taxon>
        <taxon>Chelicerata</taxon>
        <taxon>Arachnida</taxon>
        <taxon>Acari</taxon>
        <taxon>Parasitiformes</taxon>
        <taxon>Ixodida</taxon>
        <taxon>Ixodoidea</taxon>
        <taxon>Ixodidae</taxon>
        <taxon>Ixodinae</taxon>
        <taxon>Ixodes</taxon>
    </lineage>
</organism>
<reference evidence="1 2" key="1">
    <citation type="journal article" date="2020" name="Cell">
        <title>Large-Scale Comparative Analyses of Tick Genomes Elucidate Their Genetic Diversity and Vector Capacities.</title>
        <authorList>
            <consortium name="Tick Genome and Microbiome Consortium (TIGMIC)"/>
            <person name="Jia N."/>
            <person name="Wang J."/>
            <person name="Shi W."/>
            <person name="Du L."/>
            <person name="Sun Y."/>
            <person name="Zhan W."/>
            <person name="Jiang J.F."/>
            <person name="Wang Q."/>
            <person name="Zhang B."/>
            <person name="Ji P."/>
            <person name="Bell-Sakyi L."/>
            <person name="Cui X.M."/>
            <person name="Yuan T.T."/>
            <person name="Jiang B.G."/>
            <person name="Yang W.F."/>
            <person name="Lam T.T."/>
            <person name="Chang Q.C."/>
            <person name="Ding S.J."/>
            <person name="Wang X.J."/>
            <person name="Zhu J.G."/>
            <person name="Ruan X.D."/>
            <person name="Zhao L."/>
            <person name="Wei J.T."/>
            <person name="Ye R.Z."/>
            <person name="Que T.C."/>
            <person name="Du C.H."/>
            <person name="Zhou Y.H."/>
            <person name="Cheng J.X."/>
            <person name="Dai P.F."/>
            <person name="Guo W.B."/>
            <person name="Han X.H."/>
            <person name="Huang E.J."/>
            <person name="Li L.F."/>
            <person name="Wei W."/>
            <person name="Gao Y.C."/>
            <person name="Liu J.Z."/>
            <person name="Shao H.Z."/>
            <person name="Wang X."/>
            <person name="Wang C.C."/>
            <person name="Yang T.C."/>
            <person name="Huo Q.B."/>
            <person name="Li W."/>
            <person name="Chen H.Y."/>
            <person name="Chen S.E."/>
            <person name="Zhou L.G."/>
            <person name="Ni X.B."/>
            <person name="Tian J.H."/>
            <person name="Sheng Y."/>
            <person name="Liu T."/>
            <person name="Pan Y.S."/>
            <person name="Xia L.Y."/>
            <person name="Li J."/>
            <person name="Zhao F."/>
            <person name="Cao W.C."/>
        </authorList>
    </citation>
    <scope>NUCLEOTIDE SEQUENCE [LARGE SCALE GENOMIC DNA]</scope>
    <source>
        <strain evidence="1">Iper-2018</strain>
    </source>
</reference>
<keyword evidence="2" id="KW-1185">Reference proteome</keyword>
<evidence type="ECO:0000313" key="1">
    <source>
        <dbReference type="EMBL" id="KAG0445502.1"/>
    </source>
</evidence>
<dbReference type="EMBL" id="JABSTQ010000283">
    <property type="protein sequence ID" value="KAG0445502.1"/>
    <property type="molecule type" value="Genomic_DNA"/>
</dbReference>
<gene>
    <name evidence="1" type="ORF">HPB47_014473</name>
</gene>
<accession>A0AC60R1F7</accession>
<dbReference type="Proteomes" id="UP000805193">
    <property type="component" value="Unassembled WGS sequence"/>
</dbReference>
<protein>
    <submittedName>
        <fullName evidence="1">Uncharacterized protein</fullName>
    </submittedName>
</protein>
<evidence type="ECO:0000313" key="2">
    <source>
        <dbReference type="Proteomes" id="UP000805193"/>
    </source>
</evidence>